<keyword evidence="2" id="KW-1185">Reference proteome</keyword>
<proteinExistence type="predicted"/>
<comment type="caution">
    <text evidence="1">The sequence shown here is derived from an EMBL/GenBank/DDBJ whole genome shotgun (WGS) entry which is preliminary data.</text>
</comment>
<evidence type="ECO:0000313" key="2">
    <source>
        <dbReference type="Proteomes" id="UP001594351"/>
    </source>
</evidence>
<evidence type="ECO:0000313" key="1">
    <source>
        <dbReference type="EMBL" id="MFC1849010.1"/>
    </source>
</evidence>
<protein>
    <submittedName>
        <fullName evidence="1">Uncharacterized protein</fullName>
    </submittedName>
</protein>
<sequence length="402" mass="46898">MEKNSGFNEEIFQRFDQGTFAEYEKRDIKRRIMLARRELKELVLRFHDVARLKNPALPPEIPPSRVSKLMKELVLAMLNENQKPELKTAVVRRMADKMGQQILYTRLTSIPVIHELVALAPWWLCHFQNDVVETIRDIGLRYFMNGMVIPVQAVRQELYEARAVYLGHCVCRSSGIVDDLTTNDQPFTILSKPENDLLLQRLMNTYRALQQRQQHAQTSEHIHDIFSRLKRLQGMNSADYTIESFFQAFYPTWEFIPVHEHYTPNWIRSMYLNNKAFKIHPRLAVEVANAFYYSRGIVFNSMKLLDTRYTICSCPSPENSGGCILTNWYYFAQANDSLITNQKYHGQRKNERGTVRNCNVFPIRSRKQCLGCGCLHQTDQGRDMEHGLKETDQLFGHIAVGQ</sequence>
<accession>A0ABV6YS36</accession>
<dbReference type="Proteomes" id="UP001594351">
    <property type="component" value="Unassembled WGS sequence"/>
</dbReference>
<dbReference type="EMBL" id="JBHPBY010000016">
    <property type="protein sequence ID" value="MFC1849010.1"/>
    <property type="molecule type" value="Genomic_DNA"/>
</dbReference>
<organism evidence="1 2">
    <name type="scientific">candidate division CSSED10-310 bacterium</name>
    <dbReference type="NCBI Taxonomy" id="2855610"/>
    <lineage>
        <taxon>Bacteria</taxon>
        <taxon>Bacteria division CSSED10-310</taxon>
    </lineage>
</organism>
<reference evidence="1 2" key="1">
    <citation type="submission" date="2024-09" db="EMBL/GenBank/DDBJ databases">
        <title>Laminarin stimulates single cell rates of sulfate reduction while oxygen inhibits transcriptomic activity in coastal marine sediment.</title>
        <authorList>
            <person name="Lindsay M."/>
            <person name="Orcutt B."/>
            <person name="Emerson D."/>
            <person name="Stepanauskas R."/>
            <person name="D'Angelo T."/>
        </authorList>
    </citation>
    <scope>NUCLEOTIDE SEQUENCE [LARGE SCALE GENOMIC DNA]</scope>
    <source>
        <strain evidence="1">SAG AM-311-K15</strain>
    </source>
</reference>
<name>A0ABV6YS36_UNCC1</name>
<gene>
    <name evidence="1" type="ORF">ACFL27_02265</name>
</gene>